<name>A0AA47KMJ6_9GAMM</name>
<dbReference type="GO" id="GO:0047547">
    <property type="term" value="F:2-methylcitrate dehydratase activity"/>
    <property type="evidence" value="ECO:0007669"/>
    <property type="project" value="UniProtKB-EC"/>
</dbReference>
<evidence type="ECO:0000259" key="9">
    <source>
        <dbReference type="Pfam" id="PF19305"/>
    </source>
</evidence>
<dbReference type="InterPro" id="IPR045337">
    <property type="entry name" value="MmgE_PrpD_C"/>
</dbReference>
<proteinExistence type="inferred from homology"/>
<evidence type="ECO:0000256" key="1">
    <source>
        <dbReference type="ARBA" id="ARBA00000096"/>
    </source>
</evidence>
<feature type="domain" description="MmgE/PrpD N-terminal" evidence="8">
    <location>
        <begin position="19"/>
        <end position="270"/>
    </location>
</feature>
<comment type="catalytic activity">
    <reaction evidence="1">
        <text>(2S,3S)-2-methylcitrate = 2-methyl-cis-aconitate + H2O</text>
        <dbReference type="Rhea" id="RHEA:17725"/>
        <dbReference type="ChEBI" id="CHEBI:15377"/>
        <dbReference type="ChEBI" id="CHEBI:57872"/>
        <dbReference type="ChEBI" id="CHEBI:58853"/>
        <dbReference type="EC" id="4.2.1.79"/>
    </reaction>
</comment>
<dbReference type="NCBIfam" id="TIGR02330">
    <property type="entry name" value="prpD"/>
    <property type="match status" value="1"/>
</dbReference>
<dbReference type="InterPro" id="IPR042183">
    <property type="entry name" value="MmgE/PrpD_sf_1"/>
</dbReference>
<protein>
    <recommendedName>
        <fullName evidence="5">2-methylcitrate dehydratase</fullName>
        <ecNumber evidence="4">4.2.1.79</ecNumber>
    </recommendedName>
</protein>
<dbReference type="NCBIfam" id="NF006943">
    <property type="entry name" value="PRK09425.1"/>
    <property type="match status" value="1"/>
</dbReference>
<sequence>MSNNVELNQRPDPDALLVQIADYVDSTPIASAEAYNTARNCLMDTLGCGLLALRFPECTKHLGPLVPGTTVRHGARVPGTSHELDPVTAAFNIGCIIRWLDFNDTWLAAEWGHPSDNLGGILATADYLSRVAVAEGKPPLTMRDVLTAMIKAHEIQGVLALENSFNRVGLDHVLLVRVASTAVVTKMLGGNRDQIIDAVSQVWVDGCALRTYRHAPNAGSRKSWAAGDATSRAVRLAMITMKGEMGLPSVLSAPKWGYYDVLFNGNAFSIKQDFASYVMENVLFKISFPAEFHAQTAVEAAVTLHSQVKDRVDEIERIEITTHESAIRIISKEGELANPADRDHCLQYMVAVPLLYGNLVAEHYEDAFHHADPRIDALRQKMVIKEDPRYSAEYLEDDKRSIANAIQIFFTDGSSTEQVAVEYPIGHRRRREEGIPVLEQKFRTNLATRFPHAQSERIAALCSDQAALEKTPVHEFMSLFVIN</sequence>
<dbReference type="GO" id="GO:0006099">
    <property type="term" value="P:tricarboxylic acid cycle"/>
    <property type="evidence" value="ECO:0007669"/>
    <property type="project" value="UniProtKB-KW"/>
</dbReference>
<dbReference type="InterPro" id="IPR042188">
    <property type="entry name" value="MmgE/PrpD_sf_2"/>
</dbReference>
<evidence type="ECO:0000256" key="7">
    <source>
        <dbReference type="ARBA" id="ARBA00023239"/>
    </source>
</evidence>
<reference evidence="10" key="1">
    <citation type="submission" date="2022-09" db="EMBL/GenBank/DDBJ databases">
        <authorList>
            <person name="Li Z.-J."/>
        </authorList>
    </citation>
    <scope>NUCLEOTIDE SEQUENCE</scope>
    <source>
        <strain evidence="10">TGB11</strain>
    </source>
</reference>
<dbReference type="InterPro" id="IPR045336">
    <property type="entry name" value="MmgE_PrpD_N"/>
</dbReference>
<organism evidence="10 11">
    <name type="scientific">Salinivibrio kushneri</name>
    <dbReference type="NCBI Taxonomy" id="1908198"/>
    <lineage>
        <taxon>Bacteria</taxon>
        <taxon>Pseudomonadati</taxon>
        <taxon>Pseudomonadota</taxon>
        <taxon>Gammaproteobacteria</taxon>
        <taxon>Vibrionales</taxon>
        <taxon>Vibrionaceae</taxon>
        <taxon>Salinivibrio</taxon>
    </lineage>
</organism>
<dbReference type="Pfam" id="PF19305">
    <property type="entry name" value="MmgE_PrpD_C"/>
    <property type="match status" value="1"/>
</dbReference>
<accession>A0AA47KMJ6</accession>
<dbReference type="RefSeq" id="WP_269579791.1">
    <property type="nucleotide sequence ID" value="NZ_CP114588.1"/>
</dbReference>
<evidence type="ECO:0000256" key="2">
    <source>
        <dbReference type="ARBA" id="ARBA00005026"/>
    </source>
</evidence>
<comment type="similarity">
    <text evidence="3">Belongs to the PrpD family.</text>
</comment>
<comment type="pathway">
    <text evidence="2">Organic acid metabolism; propanoate degradation.</text>
</comment>
<dbReference type="GO" id="GO:0019679">
    <property type="term" value="P:propionate metabolic process, methylcitrate cycle"/>
    <property type="evidence" value="ECO:0007669"/>
    <property type="project" value="InterPro"/>
</dbReference>
<evidence type="ECO:0000259" key="8">
    <source>
        <dbReference type="Pfam" id="PF03972"/>
    </source>
</evidence>
<dbReference type="Gene3D" id="1.10.4100.10">
    <property type="entry name" value="2-methylcitrate dehydratase PrpD"/>
    <property type="match status" value="1"/>
</dbReference>
<evidence type="ECO:0000256" key="5">
    <source>
        <dbReference type="ARBA" id="ARBA00017240"/>
    </source>
</evidence>
<dbReference type="InterPro" id="IPR012705">
    <property type="entry name" value="2Me_IsoCit_deHydtase_PrpD"/>
</dbReference>
<evidence type="ECO:0000256" key="4">
    <source>
        <dbReference type="ARBA" id="ARBA00013124"/>
    </source>
</evidence>
<evidence type="ECO:0000313" key="11">
    <source>
        <dbReference type="Proteomes" id="UP001164748"/>
    </source>
</evidence>
<gene>
    <name evidence="10" type="ORF">N8M53_05615</name>
</gene>
<evidence type="ECO:0000256" key="3">
    <source>
        <dbReference type="ARBA" id="ARBA00006174"/>
    </source>
</evidence>
<dbReference type="InterPro" id="IPR036148">
    <property type="entry name" value="MmgE/PrpD_sf"/>
</dbReference>
<dbReference type="Gene3D" id="3.30.1330.120">
    <property type="entry name" value="2-methylcitrate dehydratase PrpD"/>
    <property type="match status" value="1"/>
</dbReference>
<evidence type="ECO:0000313" key="10">
    <source>
        <dbReference type="EMBL" id="WBA09671.1"/>
    </source>
</evidence>
<dbReference type="PANTHER" id="PTHR16943:SF8">
    <property type="entry name" value="2-METHYLCITRATE DEHYDRATASE"/>
    <property type="match status" value="1"/>
</dbReference>
<evidence type="ECO:0000256" key="6">
    <source>
        <dbReference type="ARBA" id="ARBA00022532"/>
    </source>
</evidence>
<dbReference type="SUPFAM" id="SSF103378">
    <property type="entry name" value="2-methylcitrate dehydratase PrpD"/>
    <property type="match status" value="1"/>
</dbReference>
<dbReference type="GO" id="GO:0051537">
    <property type="term" value="F:2 iron, 2 sulfur cluster binding"/>
    <property type="evidence" value="ECO:0007669"/>
    <property type="project" value="InterPro"/>
</dbReference>
<keyword evidence="6" id="KW-0816">Tricarboxylic acid cycle</keyword>
<dbReference type="PANTHER" id="PTHR16943">
    <property type="entry name" value="2-METHYLCITRATE DEHYDRATASE-RELATED"/>
    <property type="match status" value="1"/>
</dbReference>
<dbReference type="Pfam" id="PF03972">
    <property type="entry name" value="MmgE_PrpD_N"/>
    <property type="match status" value="1"/>
</dbReference>
<feature type="domain" description="MmgE/PrpD C-terminal" evidence="9">
    <location>
        <begin position="288"/>
        <end position="464"/>
    </location>
</feature>
<dbReference type="EC" id="4.2.1.79" evidence="4"/>
<dbReference type="EMBL" id="CP114588">
    <property type="protein sequence ID" value="WBA09671.1"/>
    <property type="molecule type" value="Genomic_DNA"/>
</dbReference>
<dbReference type="AlphaFoldDB" id="A0AA47KMJ6"/>
<dbReference type="Proteomes" id="UP001164748">
    <property type="component" value="Chromosome"/>
</dbReference>
<keyword evidence="7 10" id="KW-0456">Lyase</keyword>
<dbReference type="InterPro" id="IPR005656">
    <property type="entry name" value="MmgE_PrpD"/>
</dbReference>